<dbReference type="AlphaFoldDB" id="A0AAJ5X5D8"/>
<evidence type="ECO:0000313" key="1">
    <source>
        <dbReference type="EMBL" id="WEK45903.1"/>
    </source>
</evidence>
<dbReference type="EMBL" id="CP119316">
    <property type="protein sequence ID" value="WEK45903.1"/>
    <property type="molecule type" value="Genomic_DNA"/>
</dbReference>
<name>A0AAJ5X5D8_9SPHN</name>
<proteinExistence type="predicted"/>
<dbReference type="SUPFAM" id="SSF64288">
    <property type="entry name" value="Chorismate lyase-like"/>
    <property type="match status" value="1"/>
</dbReference>
<dbReference type="Proteomes" id="UP001218362">
    <property type="component" value="Chromosome"/>
</dbReference>
<reference evidence="1" key="1">
    <citation type="submission" date="2023-03" db="EMBL/GenBank/DDBJ databases">
        <title>Andean soil-derived lignocellulolytic bacterial consortium as a source of novel taxa and putative plastic-active enzymes.</title>
        <authorList>
            <person name="Diaz-Garcia L."/>
            <person name="Chuvochina M."/>
            <person name="Feuerriegel G."/>
            <person name="Bunk B."/>
            <person name="Sproer C."/>
            <person name="Streit W.R."/>
            <person name="Rodriguez L.M."/>
            <person name="Overmann J."/>
            <person name="Jimenez D.J."/>
        </authorList>
    </citation>
    <scope>NUCLEOTIDE SEQUENCE</scope>
    <source>
        <strain evidence="1">MAG 26</strain>
    </source>
</reference>
<gene>
    <name evidence="1" type="ORF">P0Y56_12825</name>
</gene>
<dbReference type="Gene3D" id="3.40.1410.10">
    <property type="entry name" value="Chorismate lyase-like"/>
    <property type="match status" value="1"/>
</dbReference>
<protein>
    <submittedName>
        <fullName evidence="1">Uncharacterized protein</fullName>
    </submittedName>
</protein>
<accession>A0AAJ5X5D8</accession>
<evidence type="ECO:0000313" key="2">
    <source>
        <dbReference type="Proteomes" id="UP001218362"/>
    </source>
</evidence>
<dbReference type="InterPro" id="IPR028978">
    <property type="entry name" value="Chorismate_lyase_/UTRA_dom_sf"/>
</dbReference>
<dbReference type="PROSITE" id="PS51257">
    <property type="entry name" value="PROKAR_LIPOPROTEIN"/>
    <property type="match status" value="1"/>
</dbReference>
<dbReference type="KEGG" id="acob:P0Y56_12825"/>
<organism evidence="1 2">
    <name type="scientific">Candidatus Andeanibacterium colombiense</name>
    <dbReference type="NCBI Taxonomy" id="3121345"/>
    <lineage>
        <taxon>Bacteria</taxon>
        <taxon>Pseudomonadati</taxon>
        <taxon>Pseudomonadota</taxon>
        <taxon>Alphaproteobacteria</taxon>
        <taxon>Sphingomonadales</taxon>
        <taxon>Sphingomonadaceae</taxon>
        <taxon>Candidatus Andeanibacterium</taxon>
    </lineage>
</organism>
<sequence length="169" mass="18092">MRRFAVLLALTLVGCAHPQLDRFEAALAAQDSATAALEGWCGAKVTASPAGGPDLPAAAGDRALLEVPAGEPLRYRHVRLSCNGKILSEAHNWYVPARLGPDMNRQLDTSGTPFGKVVAPLRFTRERAPGSGMEGCPRGTILRHKALLRLPDGRPISLVIECYTSANLR</sequence>